<organism evidence="2">
    <name type="scientific">Rhizophora mucronata</name>
    <name type="common">Asiatic mangrove</name>
    <dbReference type="NCBI Taxonomy" id="61149"/>
    <lineage>
        <taxon>Eukaryota</taxon>
        <taxon>Viridiplantae</taxon>
        <taxon>Streptophyta</taxon>
        <taxon>Embryophyta</taxon>
        <taxon>Tracheophyta</taxon>
        <taxon>Spermatophyta</taxon>
        <taxon>Magnoliopsida</taxon>
        <taxon>eudicotyledons</taxon>
        <taxon>Gunneridae</taxon>
        <taxon>Pentapetalae</taxon>
        <taxon>rosids</taxon>
        <taxon>fabids</taxon>
        <taxon>Malpighiales</taxon>
        <taxon>Rhizophoraceae</taxon>
        <taxon>Rhizophora</taxon>
    </lineage>
</organism>
<protein>
    <submittedName>
        <fullName evidence="2">Uncharacterized protein</fullName>
    </submittedName>
</protein>
<evidence type="ECO:0000256" key="1">
    <source>
        <dbReference type="SAM" id="MobiDB-lite"/>
    </source>
</evidence>
<sequence length="54" mass="6255">MKSKDFGDDINSEHDVVEGKNSNDDINSKHKIVDDKIFHKRIIFLTKYSNLSSM</sequence>
<proteinExistence type="predicted"/>
<reference evidence="2" key="1">
    <citation type="submission" date="2018-02" db="EMBL/GenBank/DDBJ databases">
        <title>Rhizophora mucronata_Transcriptome.</title>
        <authorList>
            <person name="Meera S.P."/>
            <person name="Sreeshan A."/>
            <person name="Augustine A."/>
        </authorList>
    </citation>
    <scope>NUCLEOTIDE SEQUENCE</scope>
    <source>
        <tissue evidence="2">Leaf</tissue>
    </source>
</reference>
<name>A0A2P2N5I7_RHIMU</name>
<dbReference type="AlphaFoldDB" id="A0A2P2N5I7"/>
<accession>A0A2P2N5I7</accession>
<feature type="region of interest" description="Disordered" evidence="1">
    <location>
        <begin position="1"/>
        <end position="25"/>
    </location>
</feature>
<dbReference type="EMBL" id="GGEC01057211">
    <property type="protein sequence ID" value="MBX37695.1"/>
    <property type="molecule type" value="Transcribed_RNA"/>
</dbReference>
<evidence type="ECO:0000313" key="2">
    <source>
        <dbReference type="EMBL" id="MBX37695.1"/>
    </source>
</evidence>